<dbReference type="Proteomes" id="UP000316747">
    <property type="component" value="Unassembled WGS sequence"/>
</dbReference>
<dbReference type="EMBL" id="VFPM01000003">
    <property type="protein sequence ID" value="TQM57905.1"/>
    <property type="molecule type" value="Genomic_DNA"/>
</dbReference>
<accession>A0A543HHU3</accession>
<keyword evidence="3" id="KW-1185">Reference proteome</keyword>
<sequence>MSTVVVTGATGNLGSAVVSLLLNRDHEVVGLARRTRTQGGAVPRSWAHGRVKWVDVDLTDRGGAHALRDLVSGADALIHLAWAFHPMRRREYLRQACVGVLDRVSRIVLDHSEAQLVHVSSVAAYSPRQTRDLVDETWPREGIPGATYSELKVQAERVLTAHAGGVGAAARVAVVRPCLVGQYAAGGPMLRCGVPAWIPSRTLQHLPLVPVDDDFGLQFIHADDVAEALVRIVEQRASGSFNVAGEGLVTGNDIALALGARPVELRQTVVRSALAAAWHAHLQPLDPSWVDMALQAPWVDSVRARSVLGWRPVHSGRDVLHELVRGMADGAGGGSSALRPRTVVDGTRNALLRGPVARRVLT</sequence>
<dbReference type="RefSeq" id="WP_141845308.1">
    <property type="nucleotide sequence ID" value="NZ_VFPM01000003.1"/>
</dbReference>
<dbReference type="GO" id="GO:0005737">
    <property type="term" value="C:cytoplasm"/>
    <property type="evidence" value="ECO:0007669"/>
    <property type="project" value="TreeGrafter"/>
</dbReference>
<evidence type="ECO:0000259" key="1">
    <source>
        <dbReference type="Pfam" id="PF01370"/>
    </source>
</evidence>
<dbReference type="Pfam" id="PF01370">
    <property type="entry name" value="Epimerase"/>
    <property type="match status" value="1"/>
</dbReference>
<dbReference type="InterPro" id="IPR036291">
    <property type="entry name" value="NAD(P)-bd_dom_sf"/>
</dbReference>
<reference evidence="2 3" key="1">
    <citation type="submission" date="2019-06" db="EMBL/GenBank/DDBJ databases">
        <title>Genome sequencing of plant associated microbes to promote plant fitness in Sorghum bicolor and Oryza sativa.</title>
        <authorList>
            <person name="Coleman-Derr D."/>
        </authorList>
    </citation>
    <scope>NUCLEOTIDE SEQUENCE [LARGE SCALE GENOMIC DNA]</scope>
    <source>
        <strain evidence="2 3">KV-663</strain>
    </source>
</reference>
<dbReference type="InterPro" id="IPR051783">
    <property type="entry name" value="NAD(P)-dependent_oxidoreduct"/>
</dbReference>
<dbReference type="InterPro" id="IPR001509">
    <property type="entry name" value="Epimerase_deHydtase"/>
</dbReference>
<dbReference type="AlphaFoldDB" id="A0A543HHU3"/>
<dbReference type="GO" id="GO:0004029">
    <property type="term" value="F:aldehyde dehydrogenase (NAD+) activity"/>
    <property type="evidence" value="ECO:0007669"/>
    <property type="project" value="TreeGrafter"/>
</dbReference>
<dbReference type="OrthoDB" id="3338687at2"/>
<gene>
    <name evidence="2" type="ORF">FBY41_3244</name>
</gene>
<dbReference type="SUPFAM" id="SSF51735">
    <property type="entry name" value="NAD(P)-binding Rossmann-fold domains"/>
    <property type="match status" value="1"/>
</dbReference>
<proteinExistence type="predicted"/>
<evidence type="ECO:0000313" key="2">
    <source>
        <dbReference type="EMBL" id="TQM57905.1"/>
    </source>
</evidence>
<organism evidence="2 3">
    <name type="scientific">Humibacillus xanthopallidus</name>
    <dbReference type="NCBI Taxonomy" id="412689"/>
    <lineage>
        <taxon>Bacteria</taxon>
        <taxon>Bacillati</taxon>
        <taxon>Actinomycetota</taxon>
        <taxon>Actinomycetes</taxon>
        <taxon>Micrococcales</taxon>
        <taxon>Intrasporangiaceae</taxon>
        <taxon>Humibacillus</taxon>
    </lineage>
</organism>
<dbReference type="PANTHER" id="PTHR48079:SF6">
    <property type="entry name" value="NAD(P)-BINDING DOMAIN-CONTAINING PROTEIN-RELATED"/>
    <property type="match status" value="1"/>
</dbReference>
<evidence type="ECO:0000313" key="3">
    <source>
        <dbReference type="Proteomes" id="UP000316747"/>
    </source>
</evidence>
<feature type="domain" description="NAD-dependent epimerase/dehydratase" evidence="1">
    <location>
        <begin position="4"/>
        <end position="244"/>
    </location>
</feature>
<dbReference type="PANTHER" id="PTHR48079">
    <property type="entry name" value="PROTEIN YEEZ"/>
    <property type="match status" value="1"/>
</dbReference>
<name>A0A543HHU3_9MICO</name>
<comment type="caution">
    <text evidence="2">The sequence shown here is derived from an EMBL/GenBank/DDBJ whole genome shotgun (WGS) entry which is preliminary data.</text>
</comment>
<protein>
    <submittedName>
        <fullName evidence="2">Nucleoside-diphosphate-sugar epimerase</fullName>
    </submittedName>
</protein>
<dbReference type="Gene3D" id="3.40.50.720">
    <property type="entry name" value="NAD(P)-binding Rossmann-like Domain"/>
    <property type="match status" value="1"/>
</dbReference>